<dbReference type="Gene3D" id="3.40.50.150">
    <property type="entry name" value="Vaccinia Virus protein VP39"/>
    <property type="match status" value="1"/>
</dbReference>
<organism evidence="1 2">
    <name type="scientific">Thermomonospora umbrina</name>
    <dbReference type="NCBI Taxonomy" id="111806"/>
    <lineage>
        <taxon>Bacteria</taxon>
        <taxon>Bacillati</taxon>
        <taxon>Actinomycetota</taxon>
        <taxon>Actinomycetes</taxon>
        <taxon>Streptosporangiales</taxon>
        <taxon>Thermomonosporaceae</taxon>
        <taxon>Thermomonospora</taxon>
    </lineage>
</organism>
<dbReference type="CDD" id="cd02440">
    <property type="entry name" value="AdoMet_MTases"/>
    <property type="match status" value="1"/>
</dbReference>
<protein>
    <submittedName>
        <fullName evidence="1">S-adenosyl methyltransferase</fullName>
    </submittedName>
</protein>
<dbReference type="PIRSF" id="PIRSF017393">
    <property type="entry name" value="MTase_SAV2177"/>
    <property type="match status" value="1"/>
</dbReference>
<dbReference type="Proteomes" id="UP000256661">
    <property type="component" value="Unassembled WGS sequence"/>
</dbReference>
<comment type="caution">
    <text evidence="1">The sequence shown here is derived from an EMBL/GenBank/DDBJ whole genome shotgun (WGS) entry which is preliminary data.</text>
</comment>
<dbReference type="InterPro" id="IPR006764">
    <property type="entry name" value="SAM_dep_MeTrfase_SAV2177_type"/>
</dbReference>
<dbReference type="RefSeq" id="WP_116025472.1">
    <property type="nucleotide sequence ID" value="NZ_QTTT01000001.1"/>
</dbReference>
<keyword evidence="1" id="KW-0489">Methyltransferase</keyword>
<dbReference type="SUPFAM" id="SSF53335">
    <property type="entry name" value="S-adenosyl-L-methionine-dependent methyltransferases"/>
    <property type="match status" value="1"/>
</dbReference>
<gene>
    <name evidence="1" type="ORF">DFJ69_5837</name>
</gene>
<dbReference type="AlphaFoldDB" id="A0A3D9T4Y7"/>
<dbReference type="OrthoDB" id="3216820at2"/>
<accession>A0A3D9T4Y7</accession>
<dbReference type="GO" id="GO:0008168">
    <property type="term" value="F:methyltransferase activity"/>
    <property type="evidence" value="ECO:0007669"/>
    <property type="project" value="UniProtKB-KW"/>
</dbReference>
<keyword evidence="1" id="KW-0808">Transferase</keyword>
<evidence type="ECO:0000313" key="2">
    <source>
        <dbReference type="Proteomes" id="UP000256661"/>
    </source>
</evidence>
<keyword evidence="2" id="KW-1185">Reference proteome</keyword>
<evidence type="ECO:0000313" key="1">
    <source>
        <dbReference type="EMBL" id="REF00306.1"/>
    </source>
</evidence>
<dbReference type="EMBL" id="QTTT01000001">
    <property type="protein sequence ID" value="REF00306.1"/>
    <property type="molecule type" value="Genomic_DNA"/>
</dbReference>
<sequence length="261" mass="28314">MRDTPPPGIDTTVPSPARLYDYVLGGRENYAVDRQFAEKLLAQAPELRQTALYNRAFLRRAVTLLADQGVDQFLDIGSGLPTVENTHEVAQRVNPDARIVYVDNDPSVVVHARALMEGQGSVEFVRGDARDVPGILNAPGTRSLIDFERPVAALLVAVLHFVADEEDPARIVADLAGACPPGSHVVLAHATTEDCDPRLQAHIEESYANSPTTTLRLRSRSAIEVMLTKVEPGLVQAHQWRVAEPPDGGPLRVLAGVARVD</sequence>
<proteinExistence type="predicted"/>
<dbReference type="InterPro" id="IPR029063">
    <property type="entry name" value="SAM-dependent_MTases_sf"/>
</dbReference>
<dbReference type="Pfam" id="PF04672">
    <property type="entry name" value="Methyltransf_19"/>
    <property type="match status" value="1"/>
</dbReference>
<dbReference type="GO" id="GO:0032259">
    <property type="term" value="P:methylation"/>
    <property type="evidence" value="ECO:0007669"/>
    <property type="project" value="UniProtKB-KW"/>
</dbReference>
<reference evidence="1 2" key="1">
    <citation type="submission" date="2018-08" db="EMBL/GenBank/DDBJ databases">
        <title>Sequencing the genomes of 1000 actinobacteria strains.</title>
        <authorList>
            <person name="Klenk H.-P."/>
        </authorList>
    </citation>
    <scope>NUCLEOTIDE SEQUENCE [LARGE SCALE GENOMIC DNA]</scope>
    <source>
        <strain evidence="1 2">DSM 43927</strain>
    </source>
</reference>
<name>A0A3D9T4Y7_9ACTN</name>